<evidence type="ECO:0000256" key="1">
    <source>
        <dbReference type="SAM" id="MobiDB-lite"/>
    </source>
</evidence>
<evidence type="ECO:0000313" key="2">
    <source>
        <dbReference type="EMBL" id="EIP84929.1"/>
    </source>
</evidence>
<keyword evidence="3" id="KW-1185">Reference proteome</keyword>
<accession>A0ABN0FYC5</accession>
<name>A0ABN0FYC5_9BURK</name>
<proteinExistence type="predicted"/>
<feature type="region of interest" description="Disordered" evidence="1">
    <location>
        <begin position="32"/>
        <end position="53"/>
    </location>
</feature>
<sequence>MIGAAAPRPERGPASRARPPFAQTPICICASGPASSPTSGYADVSVPGDRALF</sequence>
<organism evidence="2 3">
    <name type="scientific">Burkholderia humptydooensis MSMB43</name>
    <dbReference type="NCBI Taxonomy" id="441157"/>
    <lineage>
        <taxon>Bacteria</taxon>
        <taxon>Pseudomonadati</taxon>
        <taxon>Pseudomonadota</taxon>
        <taxon>Betaproteobacteria</taxon>
        <taxon>Burkholderiales</taxon>
        <taxon>Burkholderiaceae</taxon>
        <taxon>Burkholderia</taxon>
        <taxon>pseudomallei group</taxon>
    </lineage>
</organism>
<evidence type="ECO:0000313" key="3">
    <source>
        <dbReference type="Proteomes" id="UP000004682"/>
    </source>
</evidence>
<gene>
    <name evidence="2" type="ORF">A33K_18523</name>
</gene>
<feature type="region of interest" description="Disordered" evidence="1">
    <location>
        <begin position="1"/>
        <end position="20"/>
    </location>
</feature>
<dbReference type="EMBL" id="JH692070">
    <property type="protein sequence ID" value="EIP84929.1"/>
    <property type="molecule type" value="Genomic_DNA"/>
</dbReference>
<dbReference type="Proteomes" id="UP000004682">
    <property type="component" value="Unassembled WGS sequence"/>
</dbReference>
<reference evidence="3" key="1">
    <citation type="journal article" date="2012" name="J. Bacteriol.">
        <title>Revised Genome Sequence of Burkholderia thailandensis MSMB43 with Improved Annotation.</title>
        <authorList>
            <person name="Zhuo Y."/>
            <person name="Liu L."/>
            <person name="Wang Q."/>
            <person name="Liu X."/>
            <person name="Ren B."/>
            <person name="Liu M."/>
            <person name="Ni P."/>
            <person name="Cheng Y.Q."/>
            <person name="Zhang L."/>
        </authorList>
    </citation>
    <scope>NUCLEOTIDE SEQUENCE [LARGE SCALE GENOMIC DNA]</scope>
    <source>
        <strain evidence="3">MSMB43</strain>
    </source>
</reference>
<protein>
    <submittedName>
        <fullName evidence="2">Uncharacterized protein</fullName>
    </submittedName>
</protein>